<dbReference type="InterPro" id="IPR002525">
    <property type="entry name" value="Transp_IS110-like_N"/>
</dbReference>
<dbReference type="RefSeq" id="WP_080825684.1">
    <property type="nucleotide sequence ID" value="NZ_CP039888.1"/>
</dbReference>
<evidence type="ECO:0000313" key="4">
    <source>
        <dbReference type="EMBL" id="QCL81444.1"/>
    </source>
</evidence>
<proteinExistence type="predicted"/>
<sequence>MIHPVYIGCDVSKAHLDLFDTITQKHIRIPNTAVAIDEWLSTLEGREARVILEATGRYDRLLCTALERWQRPYCRVNPAKARNFARATGQLAKTDSIDARLLARMGEALSPAVTPVSDPARQRLESLHTRRDQLVAMRQQERVRLHTADPSERDSIERHLGWLNREIAVVEKECQSHVRENAMLSEQSERLRSIPGIGQVTAFTLMAHMPELGDSSPGSMAALAGLAPFNADSGIHRGQRHIRGGRKRVRDALYMAALVAYRLKSSFACLIQTMQARGKPFKIMIIAIARKLLVIANAILRDKTTFKTA</sequence>
<dbReference type="GO" id="GO:0006313">
    <property type="term" value="P:DNA transposition"/>
    <property type="evidence" value="ECO:0007669"/>
    <property type="project" value="InterPro"/>
</dbReference>
<accession>A0A4D7WUB9</accession>
<evidence type="ECO:0000313" key="5">
    <source>
        <dbReference type="Proteomes" id="UP000298579"/>
    </source>
</evidence>
<protein>
    <submittedName>
        <fullName evidence="4">IS110 family transposase</fullName>
    </submittedName>
</protein>
<dbReference type="PANTHER" id="PTHR33055:SF13">
    <property type="entry name" value="TRANSPOSASE"/>
    <property type="match status" value="1"/>
</dbReference>
<dbReference type="GO" id="GO:0004803">
    <property type="term" value="F:transposase activity"/>
    <property type="evidence" value="ECO:0007669"/>
    <property type="project" value="InterPro"/>
</dbReference>
<dbReference type="Pfam" id="PF01548">
    <property type="entry name" value="DEDD_Tnp_IS110"/>
    <property type="match status" value="1"/>
</dbReference>
<dbReference type="EMBL" id="CP039898">
    <property type="protein sequence ID" value="QCL81444.1"/>
    <property type="molecule type" value="Genomic_DNA"/>
</dbReference>
<organism evidence="4 5">
    <name type="scientific">Agrobacterium tumefaciens</name>
    <dbReference type="NCBI Taxonomy" id="358"/>
    <lineage>
        <taxon>Bacteria</taxon>
        <taxon>Pseudomonadati</taxon>
        <taxon>Pseudomonadota</taxon>
        <taxon>Alphaproteobacteria</taxon>
        <taxon>Hyphomicrobiales</taxon>
        <taxon>Rhizobiaceae</taxon>
        <taxon>Rhizobium/Agrobacterium group</taxon>
        <taxon>Agrobacterium</taxon>
        <taxon>Agrobacterium tumefaciens complex</taxon>
    </lineage>
</organism>
<dbReference type="Proteomes" id="UP000298579">
    <property type="component" value="Chromosome linear"/>
</dbReference>
<gene>
    <name evidence="3" type="ORF">CFBP5877_02565</name>
    <name evidence="4" type="ORF">CFBP5877_20240</name>
</gene>
<dbReference type="Proteomes" id="UP000298579">
    <property type="component" value="Chromosome circular"/>
</dbReference>
<feature type="domain" description="Transposase IS116/IS110/IS902 C-terminal" evidence="2">
    <location>
        <begin position="189"/>
        <end position="267"/>
    </location>
</feature>
<dbReference type="InterPro" id="IPR003346">
    <property type="entry name" value="Transposase_20"/>
</dbReference>
<dbReference type="AlphaFoldDB" id="A0A4D7WUB9"/>
<reference evidence="4 5" key="1">
    <citation type="submission" date="2019-04" db="EMBL/GenBank/DDBJ databases">
        <title>Complete genome sequence of Agrobacterium tumefaciens CFBP5877.</title>
        <authorList>
            <person name="Huang Y.-Y."/>
            <person name="Chiang H.-Y."/>
            <person name="Chou L."/>
            <person name="Lai E.-M."/>
            <person name="Kuo C.-H."/>
        </authorList>
    </citation>
    <scope>NUCLEOTIDE SEQUENCE [LARGE SCALE GENOMIC DNA]</scope>
    <source>
        <strain evidence="4 5">CFBP5877</strain>
    </source>
</reference>
<dbReference type="PANTHER" id="PTHR33055">
    <property type="entry name" value="TRANSPOSASE FOR INSERTION SEQUENCE ELEMENT IS1111A"/>
    <property type="match status" value="1"/>
</dbReference>
<dbReference type="Pfam" id="PF02371">
    <property type="entry name" value="Transposase_20"/>
    <property type="match status" value="1"/>
</dbReference>
<feature type="domain" description="Transposase IS110-like N-terminal" evidence="1">
    <location>
        <begin position="7"/>
        <end position="147"/>
    </location>
</feature>
<name>A0A4D7WUB9_AGRTU</name>
<evidence type="ECO:0000313" key="3">
    <source>
        <dbReference type="EMBL" id="QCL78075.1"/>
    </source>
</evidence>
<dbReference type="OrthoDB" id="8261795at2"/>
<dbReference type="EMBL" id="CP039897">
    <property type="protein sequence ID" value="QCL78075.1"/>
    <property type="molecule type" value="Genomic_DNA"/>
</dbReference>
<evidence type="ECO:0000259" key="2">
    <source>
        <dbReference type="Pfam" id="PF02371"/>
    </source>
</evidence>
<evidence type="ECO:0000259" key="1">
    <source>
        <dbReference type="Pfam" id="PF01548"/>
    </source>
</evidence>
<dbReference type="GO" id="GO:0003677">
    <property type="term" value="F:DNA binding"/>
    <property type="evidence" value="ECO:0007669"/>
    <property type="project" value="InterPro"/>
</dbReference>
<dbReference type="InterPro" id="IPR047650">
    <property type="entry name" value="Transpos_IS110"/>
</dbReference>
<dbReference type="NCBIfam" id="NF033542">
    <property type="entry name" value="transpos_IS110"/>
    <property type="match status" value="1"/>
</dbReference>